<dbReference type="Proteomes" id="UP000355283">
    <property type="component" value="Unassembled WGS sequence"/>
</dbReference>
<feature type="region of interest" description="Disordered" evidence="6">
    <location>
        <begin position="367"/>
        <end position="387"/>
    </location>
</feature>
<comment type="caution">
    <text evidence="8">The sequence shown here is derived from an EMBL/GenBank/DDBJ whole genome shotgun (WGS) entry which is preliminary data.</text>
</comment>
<reference evidence="8 9" key="1">
    <citation type="submission" date="2019-01" db="EMBL/GenBank/DDBJ databases">
        <title>Nuclear Genome Assembly of the Microalgal Biofuel strain Nannochloropsis salina CCMP1776.</title>
        <authorList>
            <person name="Hovde B."/>
        </authorList>
    </citation>
    <scope>NUCLEOTIDE SEQUENCE [LARGE SCALE GENOMIC DNA]</scope>
    <source>
        <strain evidence="8 9">CCMP1776</strain>
    </source>
</reference>
<feature type="compositionally biased region" description="Basic and acidic residues" evidence="6">
    <location>
        <begin position="297"/>
        <end position="310"/>
    </location>
</feature>
<feature type="compositionally biased region" description="Low complexity" evidence="6">
    <location>
        <begin position="109"/>
        <end position="123"/>
    </location>
</feature>
<evidence type="ECO:0000256" key="1">
    <source>
        <dbReference type="ARBA" id="ARBA00004123"/>
    </source>
</evidence>
<evidence type="ECO:0000259" key="7">
    <source>
        <dbReference type="PROSITE" id="PS51038"/>
    </source>
</evidence>
<dbReference type="Gene3D" id="1.10.8.60">
    <property type="match status" value="1"/>
</dbReference>
<evidence type="ECO:0000256" key="4">
    <source>
        <dbReference type="ARBA" id="ARBA00023242"/>
    </source>
</evidence>
<evidence type="ECO:0000256" key="3">
    <source>
        <dbReference type="ARBA" id="ARBA00023125"/>
    </source>
</evidence>
<evidence type="ECO:0000256" key="5">
    <source>
        <dbReference type="RuleBase" id="RU365058"/>
    </source>
</evidence>
<dbReference type="SUPFAM" id="SSF52540">
    <property type="entry name" value="P-loop containing nucleoside triphosphate hydrolases"/>
    <property type="match status" value="1"/>
</dbReference>
<dbReference type="OrthoDB" id="1926878at2759"/>
<dbReference type="GO" id="GO:0003688">
    <property type="term" value="F:DNA replication origin binding"/>
    <property type="evidence" value="ECO:0007669"/>
    <property type="project" value="TreeGrafter"/>
</dbReference>
<dbReference type="GO" id="GO:0033314">
    <property type="term" value="P:mitotic DNA replication checkpoint signaling"/>
    <property type="evidence" value="ECO:0007669"/>
    <property type="project" value="TreeGrafter"/>
</dbReference>
<dbReference type="Pfam" id="PF17872">
    <property type="entry name" value="AAA_lid_10"/>
    <property type="match status" value="1"/>
</dbReference>
<name>A0A4D9CX66_9STRA</name>
<feature type="domain" description="BAH" evidence="7">
    <location>
        <begin position="56"/>
        <end position="231"/>
    </location>
</feature>
<comment type="function">
    <text evidence="5">Component of the origin recognition complex (ORC) that binds origins of replication. DNA-binding is ATP-dependent, however specific DNA sequences that define origins of replication have not been identified so far. ORC is required to assemble the pre-replication complex necessary to initiate DNA replication.</text>
</comment>
<dbReference type="PANTHER" id="PTHR10763">
    <property type="entry name" value="CELL DIVISION CONTROL PROTEIN 6-RELATED"/>
    <property type="match status" value="1"/>
</dbReference>
<gene>
    <name evidence="8" type="ORF">NSK_005583</name>
</gene>
<feature type="compositionally biased region" description="Low complexity" evidence="6">
    <location>
        <begin position="256"/>
        <end position="275"/>
    </location>
</feature>
<dbReference type="PANTHER" id="PTHR10763:SF23">
    <property type="entry name" value="ORIGIN RECOGNITION COMPLEX SUBUNIT 1"/>
    <property type="match status" value="1"/>
</dbReference>
<dbReference type="GO" id="GO:0016887">
    <property type="term" value="F:ATP hydrolysis activity"/>
    <property type="evidence" value="ECO:0007669"/>
    <property type="project" value="InterPro"/>
</dbReference>
<keyword evidence="5" id="KW-0067">ATP-binding</keyword>
<evidence type="ECO:0000313" key="9">
    <source>
        <dbReference type="Proteomes" id="UP000355283"/>
    </source>
</evidence>
<feature type="region of interest" description="Disordered" evidence="6">
    <location>
        <begin position="649"/>
        <end position="673"/>
    </location>
</feature>
<evidence type="ECO:0000256" key="2">
    <source>
        <dbReference type="ARBA" id="ARBA00006184"/>
    </source>
</evidence>
<dbReference type="Gene3D" id="3.40.50.300">
    <property type="entry name" value="P-loop containing nucleotide triphosphate hydrolases"/>
    <property type="match status" value="1"/>
</dbReference>
<dbReference type="GO" id="GO:0005524">
    <property type="term" value="F:ATP binding"/>
    <property type="evidence" value="ECO:0007669"/>
    <property type="project" value="UniProtKB-KW"/>
</dbReference>
<feature type="region of interest" description="Disordered" evidence="6">
    <location>
        <begin position="1"/>
        <end position="28"/>
    </location>
</feature>
<dbReference type="InterPro" id="IPR043151">
    <property type="entry name" value="BAH_sf"/>
</dbReference>
<evidence type="ECO:0000313" key="8">
    <source>
        <dbReference type="EMBL" id="TFJ83114.1"/>
    </source>
</evidence>
<keyword evidence="5" id="KW-0547">Nucleotide-binding</keyword>
<dbReference type="GO" id="GO:0005664">
    <property type="term" value="C:nuclear origin of replication recognition complex"/>
    <property type="evidence" value="ECO:0007669"/>
    <property type="project" value="TreeGrafter"/>
</dbReference>
<dbReference type="Gene3D" id="2.30.30.490">
    <property type="match status" value="1"/>
</dbReference>
<comment type="subunit">
    <text evidence="5">ORC is composed of six subunits.</text>
</comment>
<comment type="similarity">
    <text evidence="2">Belongs to the CDC6/cdc18 family.</text>
</comment>
<dbReference type="InterPro" id="IPR027417">
    <property type="entry name" value="P-loop_NTPase"/>
</dbReference>
<feature type="region of interest" description="Disordered" evidence="6">
    <location>
        <begin position="180"/>
        <end position="207"/>
    </location>
</feature>
<keyword evidence="5" id="KW-0235">DNA replication</keyword>
<dbReference type="InterPro" id="IPR041083">
    <property type="entry name" value="AAA_lid_10"/>
</dbReference>
<dbReference type="AlphaFoldDB" id="A0A4D9CX66"/>
<accession>A0A4D9CX66</accession>
<feature type="region of interest" description="Disordered" evidence="6">
    <location>
        <begin position="95"/>
        <end position="123"/>
    </location>
</feature>
<comment type="subcellular location">
    <subcellularLocation>
        <location evidence="1 5">Nucleus</location>
    </subcellularLocation>
</comment>
<dbReference type="EMBL" id="SDOX01000070">
    <property type="protein sequence ID" value="TFJ83114.1"/>
    <property type="molecule type" value="Genomic_DNA"/>
</dbReference>
<dbReference type="GO" id="GO:0003682">
    <property type="term" value="F:chromatin binding"/>
    <property type="evidence" value="ECO:0007669"/>
    <property type="project" value="InterPro"/>
</dbReference>
<feature type="compositionally biased region" description="Basic and acidic residues" evidence="6">
    <location>
        <begin position="7"/>
        <end position="19"/>
    </location>
</feature>
<comment type="similarity">
    <text evidence="5">Belongs to the ORC1 family.</text>
</comment>
<dbReference type="GO" id="GO:0006270">
    <property type="term" value="P:DNA replication initiation"/>
    <property type="evidence" value="ECO:0007669"/>
    <property type="project" value="TreeGrafter"/>
</dbReference>
<proteinExistence type="inferred from homology"/>
<dbReference type="PROSITE" id="PS51038">
    <property type="entry name" value="BAH"/>
    <property type="match status" value="1"/>
</dbReference>
<dbReference type="InterPro" id="IPR050311">
    <property type="entry name" value="ORC1/CDC6"/>
</dbReference>
<feature type="region of interest" description="Disordered" evidence="6">
    <location>
        <begin position="256"/>
        <end position="310"/>
    </location>
</feature>
<keyword evidence="9" id="KW-1185">Reference proteome</keyword>
<organism evidence="8 9">
    <name type="scientific">Nannochloropsis salina CCMP1776</name>
    <dbReference type="NCBI Taxonomy" id="1027361"/>
    <lineage>
        <taxon>Eukaryota</taxon>
        <taxon>Sar</taxon>
        <taxon>Stramenopiles</taxon>
        <taxon>Ochrophyta</taxon>
        <taxon>Eustigmatophyceae</taxon>
        <taxon>Eustigmatales</taxon>
        <taxon>Monodopsidaceae</taxon>
        <taxon>Microchloropsis</taxon>
        <taxon>Microchloropsis salina</taxon>
    </lineage>
</organism>
<dbReference type="Pfam" id="PF13401">
    <property type="entry name" value="AAA_22"/>
    <property type="match status" value="1"/>
</dbReference>
<dbReference type="InterPro" id="IPR049945">
    <property type="entry name" value="AAA_22"/>
</dbReference>
<sequence>MEPGVEGLKEKVEREKGNEETEEVEEVDDGQPQLLNYIGEGLEGDRFYESVCWQGQVFRMGDCVEVLLAGSGTEEAPRGFAEILWIWWASERQEAASDSEATDNDDRASSQSPPLSPSASSAPGEAMMEVRWFWTPQELLPRVEDRAKCLLRELFESDRVDEIPVESINDHIQVLAPFARRAKRDGGKASEGAGEEGDGAGEEGKGAGEEVEVYVCRRFYHTTRAAFLNLGPKAMAPEARRARGMNYSSRRDQASLLRVPGPLSLPSPVSSPRTLMAKRRREGEEAEEGEGGRRRRRESEEGGMEGKEGGDLVLLSEAEARLHLSSSPWTAASRAPSLPCRERETQEVMEFLEAALSDFYQARRSTANPSLPSSLASSLPPSSSTSASSRGGLYIAGFPGTGKTATVHHVLSRLRRERRDLGFTHCEINGLTLSNPTQAYSLLWAALTDQREAALSPARALSKLADFFTGPSSTVRSTPSSASLSTSRQRRARPVVVVLDEMDYLVGKSLRTMEGKVSKAGKGGGKGGVIYNFLEWGAGGDGGRRGLILLGLSNTVDLPERVMQPRVQSRLSLRRVRFEPYSHLQVASILRTRLGGLVPQVIDDQCIQMCSRKVANVSGDLRKAFQVCRHAIDLKRRLLSSPSVRPSSLAALQETGEGGAPASSPGADRKEVEERKPLVDIALINQAARELQEKPIFRAVQEGLTDAQVLVLIVIIRSTVESGRMEAAMPDVYRRWRTALSKLDIHPSSLTPSYGEALEIAQRLALDGFLSLSKTRQSWAPFVTLELQSADVAEAVRKGRSRQIYELLPKELREWNR</sequence>
<keyword evidence="4 5" id="KW-0539">Nucleus</keyword>
<evidence type="ECO:0000256" key="6">
    <source>
        <dbReference type="SAM" id="MobiDB-lite"/>
    </source>
</evidence>
<protein>
    <recommendedName>
        <fullName evidence="5">Origin recognition complex subunit 1</fullName>
    </recommendedName>
</protein>
<keyword evidence="3 5" id="KW-0238">DNA-binding</keyword>
<dbReference type="InterPro" id="IPR001025">
    <property type="entry name" value="BAH_dom"/>
</dbReference>